<evidence type="ECO:0000256" key="1">
    <source>
        <dbReference type="SAM" id="Phobius"/>
    </source>
</evidence>
<keyword evidence="1" id="KW-0812">Transmembrane</keyword>
<feature type="transmembrane region" description="Helical" evidence="1">
    <location>
        <begin position="135"/>
        <end position="156"/>
    </location>
</feature>
<sequence length="165" mass="19480">MNLLQMFYVVFDLFKLLTTWEWIEMLKKLDYVVTAVFSSEVTKSFFNNPPFITLGLIAVIVVGFLLLIRYLFGWVYRMIMWFLSPVFLVGKIIFLIFLLISCGLFVQLIFHCAWPEAQHCPKPWYNMMTLYRPQFFQWFVDWLLTRIGLSALVEFASNVKAATGM</sequence>
<comment type="caution">
    <text evidence="2">The sequence shown here is derived from an EMBL/GenBank/DDBJ whole genome shotgun (WGS) entry which is preliminary data.</text>
</comment>
<organism evidence="2 3">
    <name type="scientific">Apiospora rasikravindrae</name>
    <dbReference type="NCBI Taxonomy" id="990691"/>
    <lineage>
        <taxon>Eukaryota</taxon>
        <taxon>Fungi</taxon>
        <taxon>Dikarya</taxon>
        <taxon>Ascomycota</taxon>
        <taxon>Pezizomycotina</taxon>
        <taxon>Sordariomycetes</taxon>
        <taxon>Xylariomycetidae</taxon>
        <taxon>Amphisphaeriales</taxon>
        <taxon>Apiosporaceae</taxon>
        <taxon>Apiospora</taxon>
    </lineage>
</organism>
<evidence type="ECO:0000313" key="3">
    <source>
        <dbReference type="Proteomes" id="UP001444661"/>
    </source>
</evidence>
<evidence type="ECO:0000313" key="2">
    <source>
        <dbReference type="EMBL" id="KAK8042246.1"/>
    </source>
</evidence>
<gene>
    <name evidence="2" type="ORF">PG993_006769</name>
</gene>
<feature type="transmembrane region" description="Helical" evidence="1">
    <location>
        <begin position="51"/>
        <end position="72"/>
    </location>
</feature>
<reference evidence="2 3" key="1">
    <citation type="submission" date="2023-01" db="EMBL/GenBank/DDBJ databases">
        <title>Analysis of 21 Apiospora genomes using comparative genomics revels a genus with tremendous synthesis potential of carbohydrate active enzymes and secondary metabolites.</title>
        <authorList>
            <person name="Sorensen T."/>
        </authorList>
    </citation>
    <scope>NUCLEOTIDE SEQUENCE [LARGE SCALE GENOMIC DNA]</scope>
    <source>
        <strain evidence="2 3">CBS 33761</strain>
    </source>
</reference>
<feature type="transmembrane region" description="Helical" evidence="1">
    <location>
        <begin position="92"/>
        <end position="114"/>
    </location>
</feature>
<name>A0ABR1T8A3_9PEZI</name>
<dbReference type="EMBL" id="JAQQWK010000005">
    <property type="protein sequence ID" value="KAK8042246.1"/>
    <property type="molecule type" value="Genomic_DNA"/>
</dbReference>
<dbReference type="Proteomes" id="UP001444661">
    <property type="component" value="Unassembled WGS sequence"/>
</dbReference>
<proteinExistence type="predicted"/>
<keyword evidence="3" id="KW-1185">Reference proteome</keyword>
<keyword evidence="1" id="KW-0472">Membrane</keyword>
<keyword evidence="1" id="KW-1133">Transmembrane helix</keyword>
<accession>A0ABR1T8A3</accession>
<protein>
    <submittedName>
        <fullName evidence="2">Uncharacterized protein</fullName>
    </submittedName>
</protein>